<gene>
    <name evidence="3" type="ORF">Vbra_13835</name>
</gene>
<dbReference type="AlphaFoldDB" id="A0A0G4EY61"/>
<feature type="region of interest" description="Disordered" evidence="2">
    <location>
        <begin position="1"/>
        <end position="36"/>
    </location>
</feature>
<dbReference type="Proteomes" id="UP000041254">
    <property type="component" value="Unassembled WGS sequence"/>
</dbReference>
<dbReference type="VEuPathDB" id="CryptoDB:Vbra_13835"/>
<proteinExistence type="predicted"/>
<feature type="compositionally biased region" description="Low complexity" evidence="2">
    <location>
        <begin position="133"/>
        <end position="150"/>
    </location>
</feature>
<organism evidence="3 4">
    <name type="scientific">Vitrella brassicaformis (strain CCMP3155)</name>
    <dbReference type="NCBI Taxonomy" id="1169540"/>
    <lineage>
        <taxon>Eukaryota</taxon>
        <taxon>Sar</taxon>
        <taxon>Alveolata</taxon>
        <taxon>Colpodellida</taxon>
        <taxon>Vitrellaceae</taxon>
        <taxon>Vitrella</taxon>
    </lineage>
</organism>
<feature type="compositionally biased region" description="Basic and acidic residues" evidence="2">
    <location>
        <begin position="15"/>
        <end position="30"/>
    </location>
</feature>
<keyword evidence="1" id="KW-0175">Coiled coil</keyword>
<evidence type="ECO:0000256" key="2">
    <source>
        <dbReference type="SAM" id="MobiDB-lite"/>
    </source>
</evidence>
<feature type="region of interest" description="Disordered" evidence="2">
    <location>
        <begin position="97"/>
        <end position="161"/>
    </location>
</feature>
<feature type="region of interest" description="Disordered" evidence="2">
    <location>
        <begin position="261"/>
        <end position="288"/>
    </location>
</feature>
<name>A0A0G4EY61_VITBC</name>
<dbReference type="InParanoid" id="A0A0G4EY61"/>
<feature type="coiled-coil region" evidence="1">
    <location>
        <begin position="67"/>
        <end position="94"/>
    </location>
</feature>
<keyword evidence="4" id="KW-1185">Reference proteome</keyword>
<dbReference type="EMBL" id="CDMY01000339">
    <property type="protein sequence ID" value="CEM03370.1"/>
    <property type="molecule type" value="Genomic_DNA"/>
</dbReference>
<protein>
    <submittedName>
        <fullName evidence="3">Uncharacterized protein</fullName>
    </submittedName>
</protein>
<evidence type="ECO:0000313" key="4">
    <source>
        <dbReference type="Proteomes" id="UP000041254"/>
    </source>
</evidence>
<sequence length="288" mass="32468">MDRSMSTLVPAIELTLERERERDRDREKIEGKKKRRTAVQLAVDGYRQQIDDMRAAKGCYPKKREAIREREQRMRERQVEIDALDKDIQLLQARITARPQSPSQSPRQSASQSPTQPPAQPSPDKTPSPPTRAPQGRRQSRSAAAAPAGEEAMDEAARADQQQATDDALLFLLLAGEPLPKDDEARLWPRYEAMMKERQEAAAGAGADLAPPPFQGIGWEGFTCCRYAVGDVTCLLAEFGRRFDLKPRQWFFLDTGPKMNRTESTAASGTRPHKRRLHCSPRSTEEET</sequence>
<feature type="compositionally biased region" description="Low complexity" evidence="2">
    <location>
        <begin position="97"/>
        <end position="114"/>
    </location>
</feature>
<accession>A0A0G4EY61</accession>
<reference evidence="3 4" key="1">
    <citation type="submission" date="2014-11" db="EMBL/GenBank/DDBJ databases">
        <authorList>
            <person name="Zhu J."/>
            <person name="Qi W."/>
            <person name="Song R."/>
        </authorList>
    </citation>
    <scope>NUCLEOTIDE SEQUENCE [LARGE SCALE GENOMIC DNA]</scope>
</reference>
<feature type="compositionally biased region" description="Pro residues" evidence="2">
    <location>
        <begin position="115"/>
        <end position="132"/>
    </location>
</feature>
<evidence type="ECO:0000256" key="1">
    <source>
        <dbReference type="SAM" id="Coils"/>
    </source>
</evidence>
<evidence type="ECO:0000313" key="3">
    <source>
        <dbReference type="EMBL" id="CEM03370.1"/>
    </source>
</evidence>